<dbReference type="GO" id="GO:0008967">
    <property type="term" value="F:phosphoglycolate phosphatase activity"/>
    <property type="evidence" value="ECO:0007669"/>
    <property type="project" value="TreeGrafter"/>
</dbReference>
<dbReference type="PRINTS" id="PR00413">
    <property type="entry name" value="HADHALOGNASE"/>
</dbReference>
<evidence type="ECO:0000313" key="1">
    <source>
        <dbReference type="EMBL" id="KKP62718.1"/>
    </source>
</evidence>
<dbReference type="AlphaFoldDB" id="A0A0G0AZW0"/>
<dbReference type="InterPro" id="IPR050155">
    <property type="entry name" value="HAD-like_hydrolase_sf"/>
</dbReference>
<dbReference type="InterPro" id="IPR036412">
    <property type="entry name" value="HAD-like_sf"/>
</dbReference>
<reference evidence="1 2" key="1">
    <citation type="journal article" date="2015" name="Nature">
        <title>rRNA introns, odd ribosomes, and small enigmatic genomes across a large radiation of phyla.</title>
        <authorList>
            <person name="Brown C.T."/>
            <person name="Hug L.A."/>
            <person name="Thomas B.C."/>
            <person name="Sharon I."/>
            <person name="Castelle C.J."/>
            <person name="Singh A."/>
            <person name="Wilkins M.J."/>
            <person name="Williams K.H."/>
            <person name="Banfield J.F."/>
        </authorList>
    </citation>
    <scope>NUCLEOTIDE SEQUENCE [LARGE SCALE GENOMIC DNA]</scope>
</reference>
<dbReference type="InterPro" id="IPR006439">
    <property type="entry name" value="HAD-SF_hydro_IA"/>
</dbReference>
<dbReference type="PANTHER" id="PTHR43434:SF13">
    <property type="entry name" value="PHOSPHOGLYCOLATE PHOSPHATASE"/>
    <property type="match status" value="1"/>
</dbReference>
<name>A0A0G0AZW0_9BACT</name>
<dbReference type="SFLD" id="SFLDG01129">
    <property type="entry name" value="C1.5:_HAD__Beta-PGM__Phosphata"/>
    <property type="match status" value="1"/>
</dbReference>
<organism evidence="1 2">
    <name type="scientific">Candidatus Roizmanbacteria bacterium GW2011_GWC2_34_23</name>
    <dbReference type="NCBI Taxonomy" id="1618484"/>
    <lineage>
        <taxon>Bacteria</taxon>
        <taxon>Candidatus Roizmaniibacteriota</taxon>
    </lineage>
</organism>
<dbReference type="Proteomes" id="UP000034004">
    <property type="component" value="Unassembled WGS sequence"/>
</dbReference>
<dbReference type="EMBL" id="LBPR01000006">
    <property type="protein sequence ID" value="KKP62718.1"/>
    <property type="molecule type" value="Genomic_DNA"/>
</dbReference>
<dbReference type="PANTHER" id="PTHR43434">
    <property type="entry name" value="PHOSPHOGLYCOLATE PHOSPHATASE"/>
    <property type="match status" value="1"/>
</dbReference>
<dbReference type="InterPro" id="IPR041492">
    <property type="entry name" value="HAD_2"/>
</dbReference>
<accession>A0A0G0AZW0</accession>
<dbReference type="STRING" id="1618484.UR56_C0006G0009"/>
<evidence type="ECO:0000313" key="2">
    <source>
        <dbReference type="Proteomes" id="UP000034004"/>
    </source>
</evidence>
<gene>
    <name evidence="1" type="ORF">UR56_C0006G0009</name>
</gene>
<sequence length="215" mass="25099">MKKIKFVIFDFDGTIADTLPFSFQKFLEIAKLLKIDDLSDKEIIKEIRSKSYQELLKGSFKRAWLKLPYVVNMIKNMQVELEKEMENIKFFSGVKKFLFELKKKGYKLAIISSNRVENINKFIKHNDLDIFDFVHGKTDLFGKSGYLGKFLTDFKLDKSEVVYVGDEIRDVEACKKVGIKMIGVSWGLHTIEALRKAGVDYIVKKPREIFEYINK</sequence>
<proteinExistence type="predicted"/>
<dbReference type="Pfam" id="PF13419">
    <property type="entry name" value="HAD_2"/>
    <property type="match status" value="1"/>
</dbReference>
<dbReference type="GO" id="GO:0006281">
    <property type="term" value="P:DNA repair"/>
    <property type="evidence" value="ECO:0007669"/>
    <property type="project" value="TreeGrafter"/>
</dbReference>
<dbReference type="InterPro" id="IPR023214">
    <property type="entry name" value="HAD_sf"/>
</dbReference>
<keyword evidence="1" id="KW-0378">Hydrolase</keyword>
<dbReference type="InterPro" id="IPR023198">
    <property type="entry name" value="PGP-like_dom2"/>
</dbReference>
<protein>
    <submittedName>
        <fullName evidence="1">HAD-superfamily hydrolase, subfamily IA, variant 1</fullName>
    </submittedName>
</protein>
<comment type="caution">
    <text evidence="1">The sequence shown here is derived from an EMBL/GenBank/DDBJ whole genome shotgun (WGS) entry which is preliminary data.</text>
</comment>
<dbReference type="NCBIfam" id="TIGR01549">
    <property type="entry name" value="HAD-SF-IA-v1"/>
    <property type="match status" value="1"/>
</dbReference>
<dbReference type="GO" id="GO:0005829">
    <property type="term" value="C:cytosol"/>
    <property type="evidence" value="ECO:0007669"/>
    <property type="project" value="TreeGrafter"/>
</dbReference>
<dbReference type="SUPFAM" id="SSF56784">
    <property type="entry name" value="HAD-like"/>
    <property type="match status" value="1"/>
</dbReference>
<dbReference type="Gene3D" id="1.10.150.240">
    <property type="entry name" value="Putative phosphatase, domain 2"/>
    <property type="match status" value="1"/>
</dbReference>
<dbReference type="Gene3D" id="3.40.50.1000">
    <property type="entry name" value="HAD superfamily/HAD-like"/>
    <property type="match status" value="1"/>
</dbReference>
<dbReference type="SFLD" id="SFLDS00003">
    <property type="entry name" value="Haloacid_Dehalogenase"/>
    <property type="match status" value="1"/>
</dbReference>